<dbReference type="InterPro" id="IPR042099">
    <property type="entry name" value="ANL_N_sf"/>
</dbReference>
<feature type="domain" description="Carrier" evidence="7">
    <location>
        <begin position="1666"/>
        <end position="1741"/>
    </location>
</feature>
<dbReference type="InterPro" id="IPR045851">
    <property type="entry name" value="AMP-bd_C_sf"/>
</dbReference>
<proteinExistence type="inferred from homology"/>
<feature type="domain" description="Carrier" evidence="7">
    <location>
        <begin position="593"/>
        <end position="668"/>
    </location>
</feature>
<evidence type="ECO:0000256" key="3">
    <source>
        <dbReference type="ARBA" id="ARBA00022553"/>
    </source>
</evidence>
<dbReference type="Pfam" id="PF00668">
    <property type="entry name" value="Condensation"/>
    <property type="match status" value="1"/>
</dbReference>
<gene>
    <name evidence="8" type="ORF">SAMN05421880_10410</name>
</gene>
<dbReference type="Pfam" id="PF00501">
    <property type="entry name" value="AMP-binding"/>
    <property type="match status" value="2"/>
</dbReference>
<dbReference type="GO" id="GO:0006631">
    <property type="term" value="P:fatty acid metabolic process"/>
    <property type="evidence" value="ECO:0007669"/>
    <property type="project" value="UniProtKB-KW"/>
</dbReference>
<comment type="similarity">
    <text evidence="1">Belongs to the ATP-dependent AMP-binding enzyme family.</text>
</comment>
<dbReference type="CDD" id="cd17649">
    <property type="entry name" value="A_NRPS_PvdJ-like"/>
    <property type="match status" value="1"/>
</dbReference>
<dbReference type="InterPro" id="IPR020845">
    <property type="entry name" value="AMP-binding_CS"/>
</dbReference>
<dbReference type="GO" id="GO:0047527">
    <property type="term" value="F:2,3-dihydroxybenzoate-serine ligase activity"/>
    <property type="evidence" value="ECO:0007669"/>
    <property type="project" value="TreeGrafter"/>
</dbReference>
<dbReference type="InterPro" id="IPR009081">
    <property type="entry name" value="PP-bd_ACP"/>
</dbReference>
<dbReference type="GO" id="GO:0008610">
    <property type="term" value="P:lipid biosynthetic process"/>
    <property type="evidence" value="ECO:0007669"/>
    <property type="project" value="InterPro"/>
</dbReference>
<dbReference type="Gene3D" id="2.30.38.10">
    <property type="entry name" value="Luciferase, Domain 3"/>
    <property type="match status" value="1"/>
</dbReference>
<dbReference type="FunFam" id="3.30.300.30:FF:000010">
    <property type="entry name" value="Enterobactin synthetase component F"/>
    <property type="match status" value="1"/>
</dbReference>
<dbReference type="FunFam" id="2.30.38.10:FF:000001">
    <property type="entry name" value="Non-ribosomal peptide synthetase PvdI"/>
    <property type="match status" value="1"/>
</dbReference>
<dbReference type="InterPro" id="IPR001242">
    <property type="entry name" value="Condensation_dom"/>
</dbReference>
<accession>A0A1I4MBM9</accession>
<dbReference type="SUPFAM" id="SSF56801">
    <property type="entry name" value="Acetyl-CoA synthetase-like"/>
    <property type="match status" value="2"/>
</dbReference>
<keyword evidence="9" id="KW-1185">Reference proteome</keyword>
<dbReference type="GO" id="GO:0009239">
    <property type="term" value="P:enterobactin biosynthetic process"/>
    <property type="evidence" value="ECO:0007669"/>
    <property type="project" value="TreeGrafter"/>
</dbReference>
<evidence type="ECO:0000313" key="8">
    <source>
        <dbReference type="EMBL" id="SFM00639.1"/>
    </source>
</evidence>
<dbReference type="Gene3D" id="1.10.1200.10">
    <property type="entry name" value="ACP-like"/>
    <property type="match status" value="2"/>
</dbReference>
<dbReference type="PANTHER" id="PTHR45527:SF1">
    <property type="entry name" value="FATTY ACID SYNTHASE"/>
    <property type="match status" value="1"/>
</dbReference>
<dbReference type="Proteomes" id="UP000199561">
    <property type="component" value="Unassembled WGS sequence"/>
</dbReference>
<keyword evidence="4" id="KW-0276">Fatty acid metabolism</keyword>
<dbReference type="InterPro" id="IPR020806">
    <property type="entry name" value="PKS_PP-bd"/>
</dbReference>
<sequence length="1773" mass="197664">MNTRLIPSRNYPDNLVTHLQSLASERSTDPALIVVSADGDTLIDKQFDYALLDLYVRAVAAVLQDRFEQGDRVLLLMDNDEHYVIGFLGCLYAGMIAVPIFPPESIRERHLARLLAIATDAEAQCILTTSALIPLISEAAIKQLADTAILTVDAIMQNDAQSTASAWHARIPEKDEIAFLQYTSGSTSTPKGVMVSHHNLMINARAFEEGMSIDSEDSFVSWLPLYHDMGLIGGLLQPIHRGIPAILMTPQFFIERPVRWLEVISRHGATVSGAPNFAFQLCVERVRSSQLQGLDLSTWRVAFSGAEPVRRDTMRAFIDRFSAVGFQAGTIYPCYGLAESTLFVTGGVRGEGMKAHEFSNDRLAQGCAEVVARGVPIVACGFPASNHAVSIIDPEKQTPLAEGCVGEIWTKGPSLAKGYWRRPHETAETFVDYEGARWLRTGDLGFIHARQLYIMGRLKDLIIIRGQNIYPQDIELIIEEEVEAVRKGRIAAFSVDREGIEGMGIAVEVSRNMQKLVTAEALITALSEIISASYHEPLSVVVLLNPGALPKTSSGKLQRAACRQGWRERTLDAYAIYEYGHFVHGGNKPITQIWEDETERAVATIWEAVLHRSGIGREDHFFVKGGNSLAAVQAVARISDHWHIPFQPRNLFQYPRLHECAKEIKRLVSSKATSQEIDSCRLVPMRGNVNTFPLSYGQQRLWFLWQLDPDSTAYHIQYALRLSGRLDKHAFSASFQALIERHEPLRTLFRADAGGVVEQVIRSASPLSITEIDLLEWDVSQREAQAAVEVQRIVSIPFDLTQGPLLRVALIRVAEQENILVIIMHHIIADGVSVNILLNEFATYYQSCTQGKPAQLAHLLIQYADYTAWQQRWLEGGKKESQLAYWQNYLGESHPVLMLPTDQARQPVTNYPSARHCFDLPQDMLAKLRQLAFDHGATLFMMFMVAFQVLLSRYTGQQTIRVGVPVANRHRIETTDLIGFFVNMQVLQGQVDGRKSLLDLLDQIKDDAINAQAYQDLPFEQLVEALHPQRDLRHNPLFQTTLNHLQKDYRHLRQCTGLTVTDYALPEQAAQLELRLETIELPDGSVTASFIYATNLFASSFIERLARHYLRILHELAMRPTTAIGDIDLLSDADKLQLVAWGSPMQASSISGQPVHRQIEHQADTRPHATAVISGDIELSYGELNQRANQLAHWLISLGIRPESRVGIAVERDSVELIIGLIAILKAGGGYVPLDPAYPRERLKYMIEDSGIQLLLTQSHLNARLPCRDGIGILALDRLDLSASSRVNPDIALHDDHLAYVIYTSGSTGQPKGVAVSHGPLAMHLAAIKKIYDVRSSDRELMFFSMNFDAAAEQWISPLTEGATLVLSSTHHLAGEGFVELIERHQITILHLPPAYLRMLLPQIKYSHQSIRACIAGGEAWYAADVAATRAHFPYARLINAYGPTETVITPAAWLNQPDQLNEKKWLETIGEYAPIGQPVGTRTLYVLDTELNLVPPGTVGELYIGGIGLARGYLDRPALTSERFVADPFDQAGGRLYRTGDLVRWRSDGQLEFLGRLDDQVKLRGFRVELGEIEARLLAQAGVRDAAVITQEGRHGLRLIAYVVPHAATQLSASLLKTALATALPDYMIPSQFVFLAGLPLNPNGKLDRKALPVPEQFDQQDYEPPANVTEQTIAEIWAETLEVPQVGLHHNFFDLGGHSLLLIKIKQKLEASFNKQVAMVDLFKYTTVASLAKFLNQGNPDEKNAASLSRHRARAQRQRSAFIQRKQERIH</sequence>
<dbReference type="FunFam" id="3.40.50.980:FF:000001">
    <property type="entry name" value="Non-ribosomal peptide synthetase"/>
    <property type="match status" value="1"/>
</dbReference>
<dbReference type="CDD" id="cd19531">
    <property type="entry name" value="LCL_NRPS-like"/>
    <property type="match status" value="1"/>
</dbReference>
<dbReference type="NCBIfam" id="TIGR01733">
    <property type="entry name" value="AA-adenyl-dom"/>
    <property type="match status" value="1"/>
</dbReference>
<dbReference type="GO" id="GO:0009366">
    <property type="term" value="C:enterobactin synthetase complex"/>
    <property type="evidence" value="ECO:0007669"/>
    <property type="project" value="TreeGrafter"/>
</dbReference>
<keyword evidence="6" id="KW-0472">Membrane</keyword>
<dbReference type="InterPro" id="IPR040097">
    <property type="entry name" value="FAAL/FAAC"/>
</dbReference>
<dbReference type="SUPFAM" id="SSF52777">
    <property type="entry name" value="CoA-dependent acyltransferases"/>
    <property type="match status" value="2"/>
</dbReference>
<dbReference type="InterPro" id="IPR010071">
    <property type="entry name" value="AA_adenyl_dom"/>
</dbReference>
<evidence type="ECO:0000313" key="9">
    <source>
        <dbReference type="Proteomes" id="UP000199561"/>
    </source>
</evidence>
<dbReference type="PROSITE" id="PS00455">
    <property type="entry name" value="AMP_BINDING"/>
    <property type="match status" value="2"/>
</dbReference>
<protein>
    <submittedName>
        <fullName evidence="8">Amino acid adenylation domain-containing protein</fullName>
    </submittedName>
</protein>
<dbReference type="InterPro" id="IPR025110">
    <property type="entry name" value="AMP-bd_C"/>
</dbReference>
<dbReference type="InterPro" id="IPR023213">
    <property type="entry name" value="CAT-like_dom_sf"/>
</dbReference>
<dbReference type="Pfam" id="PF13193">
    <property type="entry name" value="AMP-binding_C"/>
    <property type="match status" value="1"/>
</dbReference>
<keyword evidence="5" id="KW-0443">Lipid metabolism</keyword>
<dbReference type="Gene3D" id="3.30.300.30">
    <property type="match status" value="2"/>
</dbReference>
<dbReference type="Gene3D" id="3.30.559.30">
    <property type="entry name" value="Nonribosomal peptide synthetase, condensation domain"/>
    <property type="match status" value="1"/>
</dbReference>
<dbReference type="Gene3D" id="3.30.559.10">
    <property type="entry name" value="Chloramphenicol acetyltransferase-like domain"/>
    <property type="match status" value="1"/>
</dbReference>
<evidence type="ECO:0000256" key="1">
    <source>
        <dbReference type="ARBA" id="ARBA00006432"/>
    </source>
</evidence>
<dbReference type="RefSeq" id="WP_090666422.1">
    <property type="nucleotide sequence ID" value="NZ_FOUF01000004.1"/>
</dbReference>
<dbReference type="PROSITE" id="PS50075">
    <property type="entry name" value="CARRIER"/>
    <property type="match status" value="2"/>
</dbReference>
<dbReference type="GO" id="GO:0031177">
    <property type="term" value="F:phosphopantetheine binding"/>
    <property type="evidence" value="ECO:0007669"/>
    <property type="project" value="InterPro"/>
</dbReference>
<evidence type="ECO:0000259" key="7">
    <source>
        <dbReference type="PROSITE" id="PS50075"/>
    </source>
</evidence>
<feature type="transmembrane region" description="Helical" evidence="6">
    <location>
        <begin position="83"/>
        <end position="101"/>
    </location>
</feature>
<dbReference type="STRING" id="52442.SAMN05421880_10410"/>
<keyword evidence="6" id="KW-0812">Transmembrane</keyword>
<evidence type="ECO:0000256" key="6">
    <source>
        <dbReference type="SAM" id="Phobius"/>
    </source>
</evidence>
<dbReference type="GO" id="GO:0043041">
    <property type="term" value="P:amino acid activation for nonribosomal peptide biosynthetic process"/>
    <property type="evidence" value="ECO:0007669"/>
    <property type="project" value="TreeGrafter"/>
</dbReference>
<dbReference type="FunFam" id="3.40.50.12780:FF:000013">
    <property type="entry name" value="Long-chain-fatty-acid--AMP ligase FadD32"/>
    <property type="match status" value="1"/>
</dbReference>
<dbReference type="Gene3D" id="3.40.50.980">
    <property type="match status" value="2"/>
</dbReference>
<dbReference type="CDD" id="cd05931">
    <property type="entry name" value="FAAL"/>
    <property type="match status" value="1"/>
</dbReference>
<keyword evidence="2" id="KW-0596">Phosphopantetheine</keyword>
<dbReference type="SUPFAM" id="SSF47336">
    <property type="entry name" value="ACP-like"/>
    <property type="match status" value="2"/>
</dbReference>
<dbReference type="SMART" id="SM00823">
    <property type="entry name" value="PKS_PP"/>
    <property type="match status" value="2"/>
</dbReference>
<dbReference type="PANTHER" id="PTHR45527">
    <property type="entry name" value="NONRIBOSOMAL PEPTIDE SYNTHETASE"/>
    <property type="match status" value="1"/>
</dbReference>
<dbReference type="EMBL" id="FOUF01000004">
    <property type="protein sequence ID" value="SFM00639.1"/>
    <property type="molecule type" value="Genomic_DNA"/>
</dbReference>
<evidence type="ECO:0000256" key="4">
    <source>
        <dbReference type="ARBA" id="ARBA00022832"/>
    </source>
</evidence>
<evidence type="ECO:0000256" key="5">
    <source>
        <dbReference type="ARBA" id="ARBA00023098"/>
    </source>
</evidence>
<dbReference type="InterPro" id="IPR036736">
    <property type="entry name" value="ACP-like_sf"/>
</dbReference>
<dbReference type="Gene3D" id="3.40.50.12780">
    <property type="entry name" value="N-terminal domain of ligase-like"/>
    <property type="match status" value="1"/>
</dbReference>
<dbReference type="FunFam" id="3.30.559.10:FF:000012">
    <property type="entry name" value="Non-ribosomal peptide synthetase"/>
    <property type="match status" value="1"/>
</dbReference>
<dbReference type="InterPro" id="IPR000873">
    <property type="entry name" value="AMP-dep_synth/lig_dom"/>
</dbReference>
<dbReference type="GO" id="GO:0071766">
    <property type="term" value="P:Actinobacterium-type cell wall biogenesis"/>
    <property type="evidence" value="ECO:0007669"/>
    <property type="project" value="UniProtKB-ARBA"/>
</dbReference>
<dbReference type="Pfam" id="PF00550">
    <property type="entry name" value="PP-binding"/>
    <property type="match status" value="2"/>
</dbReference>
<dbReference type="GO" id="GO:0005829">
    <property type="term" value="C:cytosol"/>
    <property type="evidence" value="ECO:0007669"/>
    <property type="project" value="TreeGrafter"/>
</dbReference>
<evidence type="ECO:0000256" key="2">
    <source>
        <dbReference type="ARBA" id="ARBA00022450"/>
    </source>
</evidence>
<dbReference type="FunFam" id="3.40.50.12780:FF:000012">
    <property type="entry name" value="Non-ribosomal peptide synthetase"/>
    <property type="match status" value="1"/>
</dbReference>
<reference evidence="8 9" key="1">
    <citation type="submission" date="2016-10" db="EMBL/GenBank/DDBJ databases">
        <authorList>
            <person name="de Groot N.N."/>
        </authorList>
    </citation>
    <scope>NUCLEOTIDE SEQUENCE [LARGE SCALE GENOMIC DNA]</scope>
    <source>
        <strain evidence="8 9">Nm146</strain>
    </source>
</reference>
<organism evidence="8 9">
    <name type="scientific">Nitrosomonas nitrosa</name>
    <dbReference type="NCBI Taxonomy" id="52442"/>
    <lineage>
        <taxon>Bacteria</taxon>
        <taxon>Pseudomonadati</taxon>
        <taxon>Pseudomonadota</taxon>
        <taxon>Betaproteobacteria</taxon>
        <taxon>Nitrosomonadales</taxon>
        <taxon>Nitrosomonadaceae</taxon>
        <taxon>Nitrosomonas</taxon>
    </lineage>
</organism>
<keyword evidence="3" id="KW-0597">Phosphoprotein</keyword>
<name>A0A1I4MBM9_9PROT</name>
<keyword evidence="6" id="KW-1133">Transmembrane helix</keyword>